<keyword evidence="1" id="KW-0175">Coiled coil</keyword>
<organism evidence="2">
    <name type="scientific">marine sediment metagenome</name>
    <dbReference type="NCBI Taxonomy" id="412755"/>
    <lineage>
        <taxon>unclassified sequences</taxon>
        <taxon>metagenomes</taxon>
        <taxon>ecological metagenomes</taxon>
    </lineage>
</organism>
<proteinExistence type="predicted"/>
<accession>A0A0F9V9Q8</accession>
<evidence type="ECO:0000313" key="2">
    <source>
        <dbReference type="EMBL" id="KKN96512.1"/>
    </source>
</evidence>
<dbReference type="AlphaFoldDB" id="A0A0F9V9Q8"/>
<reference evidence="2" key="1">
    <citation type="journal article" date="2015" name="Nature">
        <title>Complex archaea that bridge the gap between prokaryotes and eukaryotes.</title>
        <authorList>
            <person name="Spang A."/>
            <person name="Saw J.H."/>
            <person name="Jorgensen S.L."/>
            <person name="Zaremba-Niedzwiedzka K."/>
            <person name="Martijn J."/>
            <person name="Lind A.E."/>
            <person name="van Eijk R."/>
            <person name="Schleper C."/>
            <person name="Guy L."/>
            <person name="Ettema T.J."/>
        </authorList>
    </citation>
    <scope>NUCLEOTIDE SEQUENCE</scope>
</reference>
<dbReference type="InterPro" id="IPR049841">
    <property type="entry name" value="VPA1267-like"/>
</dbReference>
<evidence type="ECO:0000256" key="1">
    <source>
        <dbReference type="SAM" id="Coils"/>
    </source>
</evidence>
<sequence length="145" mass="16554">MASGQQLAKHNLEQFRTWRATQTDEDFLQIIHLGRLKRVEIAKAIGCGKSALTQNPGLRAEIDALESELRNRSILPPVVEAAHTPTDQSREYNISATRLTRNDHRSARLEQENIELKARIRELERRLARFGELSETLAEMGVMPR</sequence>
<name>A0A0F9V9Q8_9ZZZZ</name>
<comment type="caution">
    <text evidence="2">The sequence shown here is derived from an EMBL/GenBank/DDBJ whole genome shotgun (WGS) entry which is preliminary data.</text>
</comment>
<dbReference type="EMBL" id="LAZR01000064">
    <property type="protein sequence ID" value="KKN96512.1"/>
    <property type="molecule type" value="Genomic_DNA"/>
</dbReference>
<gene>
    <name evidence="2" type="ORF">LCGC14_0168220</name>
</gene>
<dbReference type="NCBIfam" id="NF040697">
    <property type="entry name" value="VPA1267_fam"/>
    <property type="match status" value="1"/>
</dbReference>
<protein>
    <submittedName>
        <fullName evidence="2">Uncharacterized protein</fullName>
    </submittedName>
</protein>
<feature type="coiled-coil region" evidence="1">
    <location>
        <begin position="106"/>
        <end position="133"/>
    </location>
</feature>